<proteinExistence type="predicted"/>
<dbReference type="Proteomes" id="UP000199679">
    <property type="component" value="Chromosome I"/>
</dbReference>
<evidence type="ECO:0000313" key="4">
    <source>
        <dbReference type="Proteomes" id="UP000199679"/>
    </source>
</evidence>
<feature type="domain" description="Phage integrase SAM-like" evidence="2">
    <location>
        <begin position="108"/>
        <end position="208"/>
    </location>
</feature>
<sequence>MDFFRQTDYVMATVGIKIHKHHKKADGTYNVKIRVSHKGEKRYIDTPHFVVDKQLTSKCTLKDAILKQILNKTLDDYRVTISNLGPKLELFNAETLKNHLRDRNESMDFFKFCHDHIEGLKKQGRKGSAGTLNTVLLSLRDYFKDNTVSPLEINEWMLGAYEKHLRAERKLERLNQGKLITRTVKGMGDASVHNHFRDLRILFKAAMKYYNKPQIGEIRIPYCPFDNYKIVDAPGTRKRNLTLEQIKAIRDCKVPNIGAIPSMN</sequence>
<evidence type="ECO:0000259" key="2">
    <source>
        <dbReference type="Pfam" id="PF13102"/>
    </source>
</evidence>
<dbReference type="AlphaFoldDB" id="A0A1H1Q5S2"/>
<dbReference type="Gene3D" id="1.10.150.130">
    <property type="match status" value="1"/>
</dbReference>
<dbReference type="GO" id="GO:0003677">
    <property type="term" value="F:DNA binding"/>
    <property type="evidence" value="ECO:0007669"/>
    <property type="project" value="UniProtKB-KW"/>
</dbReference>
<organism evidence="3 4">
    <name type="scientific">Mucilaginibacter mallensis</name>
    <dbReference type="NCBI Taxonomy" id="652787"/>
    <lineage>
        <taxon>Bacteria</taxon>
        <taxon>Pseudomonadati</taxon>
        <taxon>Bacteroidota</taxon>
        <taxon>Sphingobacteriia</taxon>
        <taxon>Sphingobacteriales</taxon>
        <taxon>Sphingobacteriaceae</taxon>
        <taxon>Mucilaginibacter</taxon>
    </lineage>
</organism>
<keyword evidence="1" id="KW-0238">DNA-binding</keyword>
<dbReference type="Pfam" id="PF13102">
    <property type="entry name" value="Phage_int_SAM_5"/>
    <property type="match status" value="1"/>
</dbReference>
<evidence type="ECO:0000313" key="3">
    <source>
        <dbReference type="EMBL" id="SDS18663.1"/>
    </source>
</evidence>
<dbReference type="InterPro" id="IPR025269">
    <property type="entry name" value="SAM-like_dom"/>
</dbReference>
<dbReference type="EMBL" id="LT629740">
    <property type="protein sequence ID" value="SDS18663.1"/>
    <property type="molecule type" value="Genomic_DNA"/>
</dbReference>
<protein>
    <submittedName>
        <fullName evidence="3">Phage integrase SAM-like domain-containing protein</fullName>
    </submittedName>
</protein>
<name>A0A1H1Q5S2_MUCMA</name>
<gene>
    <name evidence="3" type="ORF">SAMN05216490_0696</name>
</gene>
<dbReference type="InterPro" id="IPR010998">
    <property type="entry name" value="Integrase_recombinase_N"/>
</dbReference>
<keyword evidence="4" id="KW-1185">Reference proteome</keyword>
<reference evidence="3 4" key="1">
    <citation type="submission" date="2016-10" db="EMBL/GenBank/DDBJ databases">
        <authorList>
            <person name="de Groot N.N."/>
        </authorList>
    </citation>
    <scope>NUCLEOTIDE SEQUENCE [LARGE SCALE GENOMIC DNA]</scope>
    <source>
        <strain evidence="3 4">MP1X4</strain>
    </source>
</reference>
<evidence type="ECO:0000256" key="1">
    <source>
        <dbReference type="ARBA" id="ARBA00023125"/>
    </source>
</evidence>
<accession>A0A1H1Q5S2</accession>